<proteinExistence type="inferred from homology"/>
<evidence type="ECO:0000313" key="3">
    <source>
        <dbReference type="Proteomes" id="UP001189429"/>
    </source>
</evidence>
<dbReference type="Proteomes" id="UP001189429">
    <property type="component" value="Unassembled WGS sequence"/>
</dbReference>
<comment type="caution">
    <text evidence="2">The sequence shown here is derived from an EMBL/GenBank/DDBJ whole genome shotgun (WGS) entry which is preliminary data.</text>
</comment>
<keyword evidence="3" id="KW-1185">Reference proteome</keyword>
<evidence type="ECO:0000313" key="2">
    <source>
        <dbReference type="EMBL" id="CAK0881938.1"/>
    </source>
</evidence>
<dbReference type="EMBL" id="CAUYUJ010018248">
    <property type="protein sequence ID" value="CAK0881938.1"/>
    <property type="molecule type" value="Genomic_DNA"/>
</dbReference>
<name>A0ABN9W703_9DINO</name>
<protein>
    <recommendedName>
        <fullName evidence="4">Inositol-phosphate phosphatase</fullName>
    </recommendedName>
</protein>
<dbReference type="SUPFAM" id="SSF56655">
    <property type="entry name" value="Carbohydrate phosphatase"/>
    <property type="match status" value="1"/>
</dbReference>
<accession>A0ABN9W703</accession>
<sequence>MGRAFPACTLRPSFVYRGLLPASWPRDAALVAMAAPPLDDVLATAKHAALLAGEQIIAAWQTTGVVKDTKSNATDLVTETDHRCEDMIIELLQEKYPEHSIIGEDRLAIMFRGFCEAPQFFERCAPVLWSMLCQCVFGLDFRT</sequence>
<dbReference type="PANTHER" id="PTHR20854">
    <property type="entry name" value="INOSITOL MONOPHOSPHATASE"/>
    <property type="match status" value="1"/>
</dbReference>
<evidence type="ECO:0008006" key="4">
    <source>
        <dbReference type="Google" id="ProtNLM"/>
    </source>
</evidence>
<gene>
    <name evidence="2" type="ORF">PCOR1329_LOCUS64628</name>
</gene>
<dbReference type="InterPro" id="IPR000760">
    <property type="entry name" value="Inositol_monophosphatase-like"/>
</dbReference>
<comment type="similarity">
    <text evidence="1">Belongs to the inositol monophosphatase superfamily.</text>
</comment>
<evidence type="ECO:0000256" key="1">
    <source>
        <dbReference type="ARBA" id="ARBA00009759"/>
    </source>
</evidence>
<organism evidence="2 3">
    <name type="scientific">Prorocentrum cordatum</name>
    <dbReference type="NCBI Taxonomy" id="2364126"/>
    <lineage>
        <taxon>Eukaryota</taxon>
        <taxon>Sar</taxon>
        <taxon>Alveolata</taxon>
        <taxon>Dinophyceae</taxon>
        <taxon>Prorocentrales</taxon>
        <taxon>Prorocentraceae</taxon>
        <taxon>Prorocentrum</taxon>
    </lineage>
</organism>
<reference evidence="2" key="1">
    <citation type="submission" date="2023-10" db="EMBL/GenBank/DDBJ databases">
        <authorList>
            <person name="Chen Y."/>
            <person name="Shah S."/>
            <person name="Dougan E. K."/>
            <person name="Thang M."/>
            <person name="Chan C."/>
        </authorList>
    </citation>
    <scope>NUCLEOTIDE SEQUENCE [LARGE SCALE GENOMIC DNA]</scope>
</reference>
<dbReference type="PANTHER" id="PTHR20854:SF4">
    <property type="entry name" value="INOSITOL-1-MONOPHOSPHATASE-RELATED"/>
    <property type="match status" value="1"/>
</dbReference>
<dbReference type="Gene3D" id="3.30.540.10">
    <property type="entry name" value="Fructose-1,6-Bisphosphatase, subunit A, domain 1"/>
    <property type="match status" value="1"/>
</dbReference>
<dbReference type="Pfam" id="PF00459">
    <property type="entry name" value="Inositol_P"/>
    <property type="match status" value="1"/>
</dbReference>